<keyword evidence="2" id="KW-1185">Reference proteome</keyword>
<accession>A0A9P8Q9R5</accession>
<evidence type="ECO:0000313" key="2">
    <source>
        <dbReference type="Proteomes" id="UP000774326"/>
    </source>
</evidence>
<sequence length="108" mass="11863">MVFLVLEMIRPIRLTTVDSSSSDSVIDSTMMDIPWTCSLAKGPSEMASWNPLIILFSNLNLAEADWLKSLLSEPFSVESNRTFGPIRLGPNVTTLSTIPAQISAFLES</sequence>
<proteinExistence type="predicted"/>
<dbReference type="Proteomes" id="UP000774326">
    <property type="component" value="Unassembled WGS sequence"/>
</dbReference>
<evidence type="ECO:0000313" key="1">
    <source>
        <dbReference type="EMBL" id="KAH3685680.1"/>
    </source>
</evidence>
<reference evidence="1" key="2">
    <citation type="submission" date="2021-01" db="EMBL/GenBank/DDBJ databases">
        <authorList>
            <person name="Schikora-Tamarit M.A."/>
        </authorList>
    </citation>
    <scope>NUCLEOTIDE SEQUENCE</scope>
    <source>
        <strain evidence="1">CBS2887</strain>
    </source>
</reference>
<protein>
    <submittedName>
        <fullName evidence="1">Uncharacterized protein</fullName>
    </submittedName>
</protein>
<organism evidence="1 2">
    <name type="scientific">Wickerhamomyces pijperi</name>
    <name type="common">Yeast</name>
    <name type="synonym">Pichia pijperi</name>
    <dbReference type="NCBI Taxonomy" id="599730"/>
    <lineage>
        <taxon>Eukaryota</taxon>
        <taxon>Fungi</taxon>
        <taxon>Dikarya</taxon>
        <taxon>Ascomycota</taxon>
        <taxon>Saccharomycotina</taxon>
        <taxon>Saccharomycetes</taxon>
        <taxon>Phaffomycetales</taxon>
        <taxon>Wickerhamomycetaceae</taxon>
        <taxon>Wickerhamomyces</taxon>
    </lineage>
</organism>
<comment type="caution">
    <text evidence="1">The sequence shown here is derived from an EMBL/GenBank/DDBJ whole genome shotgun (WGS) entry which is preliminary data.</text>
</comment>
<dbReference type="EMBL" id="JAEUBG010001843">
    <property type="protein sequence ID" value="KAH3685680.1"/>
    <property type="molecule type" value="Genomic_DNA"/>
</dbReference>
<reference evidence="1" key="1">
    <citation type="journal article" date="2021" name="Open Biol.">
        <title>Shared evolutionary footprints suggest mitochondrial oxidative damage underlies multiple complex I losses in fungi.</title>
        <authorList>
            <person name="Schikora-Tamarit M.A."/>
            <person name="Marcet-Houben M."/>
            <person name="Nosek J."/>
            <person name="Gabaldon T."/>
        </authorList>
    </citation>
    <scope>NUCLEOTIDE SEQUENCE</scope>
    <source>
        <strain evidence="1">CBS2887</strain>
    </source>
</reference>
<dbReference type="AlphaFoldDB" id="A0A9P8Q9R5"/>
<gene>
    <name evidence="1" type="ORF">WICPIJ_003364</name>
</gene>
<name>A0A9P8Q9R5_WICPI</name>